<dbReference type="EMBL" id="JAHXCT010000007">
    <property type="protein sequence ID" value="MBW4770012.1"/>
    <property type="molecule type" value="Genomic_DNA"/>
</dbReference>
<protein>
    <submittedName>
        <fullName evidence="2">SusF/SusE family outer membrane protein</fullName>
    </submittedName>
</protein>
<dbReference type="RefSeq" id="WP_219482184.1">
    <property type="nucleotide sequence ID" value="NZ_JAHXCT010000007.1"/>
</dbReference>
<name>A0ABS6YEL5_9BACT</name>
<feature type="signal peptide" evidence="1">
    <location>
        <begin position="1"/>
        <end position="24"/>
    </location>
</feature>
<keyword evidence="3" id="KW-1185">Reference proteome</keyword>
<organism evidence="2 3">
    <name type="scientific">Hoylesella nanceiensis</name>
    <dbReference type="NCBI Taxonomy" id="425941"/>
    <lineage>
        <taxon>Bacteria</taxon>
        <taxon>Pseudomonadati</taxon>
        <taxon>Bacteroidota</taxon>
        <taxon>Bacteroidia</taxon>
        <taxon>Bacteroidales</taxon>
        <taxon>Prevotellaceae</taxon>
        <taxon>Hoylesella</taxon>
    </lineage>
</organism>
<evidence type="ECO:0000313" key="3">
    <source>
        <dbReference type="Proteomes" id="UP000788426"/>
    </source>
</evidence>
<keyword evidence="1" id="KW-0732">Signal</keyword>
<proteinExistence type="predicted"/>
<sequence length="689" mass="76607">MKKYSLYKICATFCLMMGLFLVQGCVENNIGFAEETNIKEGLYIKGSSTEFTYEVPKAKLQELKDSTLLQIDAWLTQEGGFSLSVVDANGKAKKYGVKDNLAAANGKTATSKLVEGGADITVSRDGFYKVVYNKPLNEITVIPYQLQIKSSFALNESGAKELSFENMSYDKLTHVVTWSTSTDKQAFQATEYMFSIVADSLQTIRLSDTENYQLNAQLTGMGGTLKTNLLTNEYQSLTSTSDIALRLAHKGNYIMSVQYSILDGRFSGKIEGEELIEPEPTNYTHTLFAQVSGNGSATSSHSLELAPVGSLGNGSFWHFVTLQAQQKISLTKTQQDTETFAALDNVVGLTSAGNGVYTVEKSGTYLLYVDLHRKVIALEQPSISGIGECFGGSEVALTSKGNVFSTTTTAEGALQLYATSRFNDRDWNSMTFNIYNDKIVYKGLNDKGFEPVPVVKGVKVNVDVENNKGHLDVTLNDKDVPNTPSAVYLISSRLGNMNWGSQNVQSFQRSFSEKYRWYYIHYFEKGEALRFSTEKVFGRGEFVSLDHAVGFEVKNNKAIIPDDGIYMVYVDLNTRTVCIQPLELYAIGAAVNKWEEKEWPFTLSADKRSMTGTLPANGRLRLNPVIPFFSTLSKPDFSFWKHEMAINPETGEIYYRKHGDPEPNKDYSWKSGTTININFDTLKATITTK</sequence>
<comment type="caution">
    <text evidence="2">The sequence shown here is derived from an EMBL/GenBank/DDBJ whole genome shotgun (WGS) entry which is preliminary data.</text>
</comment>
<dbReference type="PROSITE" id="PS51257">
    <property type="entry name" value="PROKAR_LIPOPROTEIN"/>
    <property type="match status" value="1"/>
</dbReference>
<evidence type="ECO:0000313" key="2">
    <source>
        <dbReference type="EMBL" id="MBW4770012.1"/>
    </source>
</evidence>
<dbReference type="Proteomes" id="UP000788426">
    <property type="component" value="Unassembled WGS sequence"/>
</dbReference>
<reference evidence="2 3" key="1">
    <citation type="submission" date="2021-07" db="EMBL/GenBank/DDBJ databases">
        <title>Genomic diversity and antimicrobial resistance of Prevotella spp. isolated from chronic lung disease airways.</title>
        <authorList>
            <person name="Webb K.A."/>
            <person name="Olagoke O.S."/>
            <person name="Baird T."/>
            <person name="Neill J."/>
            <person name="Pham A."/>
            <person name="Wells T.J."/>
            <person name="Ramsay K.A."/>
            <person name="Bell S.C."/>
            <person name="Sarovich D.S."/>
            <person name="Price E.P."/>
        </authorList>
    </citation>
    <scope>NUCLEOTIDE SEQUENCE [LARGE SCALE GENOMIC DNA]</scope>
    <source>
        <strain evidence="2 3">SCHI0011.S.12</strain>
    </source>
</reference>
<accession>A0ABS6YEL5</accession>
<evidence type="ECO:0000256" key="1">
    <source>
        <dbReference type="SAM" id="SignalP"/>
    </source>
</evidence>
<feature type="chain" id="PRO_5047016502" evidence="1">
    <location>
        <begin position="25"/>
        <end position="689"/>
    </location>
</feature>
<gene>
    <name evidence="2" type="ORF">KZO38_09630</name>
</gene>